<proteinExistence type="predicted"/>
<organism evidence="3 4">
    <name type="scientific">Rhizodiscina lignyota</name>
    <dbReference type="NCBI Taxonomy" id="1504668"/>
    <lineage>
        <taxon>Eukaryota</taxon>
        <taxon>Fungi</taxon>
        <taxon>Dikarya</taxon>
        <taxon>Ascomycota</taxon>
        <taxon>Pezizomycotina</taxon>
        <taxon>Dothideomycetes</taxon>
        <taxon>Pleosporomycetidae</taxon>
        <taxon>Aulographales</taxon>
        <taxon>Rhizodiscinaceae</taxon>
        <taxon>Rhizodiscina</taxon>
    </lineage>
</organism>
<evidence type="ECO:0000313" key="4">
    <source>
        <dbReference type="Proteomes" id="UP000799772"/>
    </source>
</evidence>
<evidence type="ECO:0000256" key="1">
    <source>
        <dbReference type="SAM" id="MobiDB-lite"/>
    </source>
</evidence>
<accession>A0A9P4IGM2</accession>
<feature type="compositionally biased region" description="Basic and acidic residues" evidence="1">
    <location>
        <begin position="438"/>
        <end position="449"/>
    </location>
</feature>
<reference evidence="3" key="1">
    <citation type="journal article" date="2020" name="Stud. Mycol.">
        <title>101 Dothideomycetes genomes: a test case for predicting lifestyles and emergence of pathogens.</title>
        <authorList>
            <person name="Haridas S."/>
            <person name="Albert R."/>
            <person name="Binder M."/>
            <person name="Bloem J."/>
            <person name="Labutti K."/>
            <person name="Salamov A."/>
            <person name="Andreopoulos B."/>
            <person name="Baker S."/>
            <person name="Barry K."/>
            <person name="Bills G."/>
            <person name="Bluhm B."/>
            <person name="Cannon C."/>
            <person name="Castanera R."/>
            <person name="Culley D."/>
            <person name="Daum C."/>
            <person name="Ezra D."/>
            <person name="Gonzalez J."/>
            <person name="Henrissat B."/>
            <person name="Kuo A."/>
            <person name="Liang C."/>
            <person name="Lipzen A."/>
            <person name="Lutzoni F."/>
            <person name="Magnuson J."/>
            <person name="Mondo S."/>
            <person name="Nolan M."/>
            <person name="Ohm R."/>
            <person name="Pangilinan J."/>
            <person name="Park H.-J."/>
            <person name="Ramirez L."/>
            <person name="Alfaro M."/>
            <person name="Sun H."/>
            <person name="Tritt A."/>
            <person name="Yoshinaga Y."/>
            <person name="Zwiers L.-H."/>
            <person name="Turgeon B."/>
            <person name="Goodwin S."/>
            <person name="Spatafora J."/>
            <person name="Crous P."/>
            <person name="Grigoriev I."/>
        </authorList>
    </citation>
    <scope>NUCLEOTIDE SEQUENCE</scope>
    <source>
        <strain evidence="3">CBS 133067</strain>
    </source>
</reference>
<feature type="compositionally biased region" description="Polar residues" evidence="1">
    <location>
        <begin position="60"/>
        <end position="69"/>
    </location>
</feature>
<name>A0A9P4IGM2_9PEZI</name>
<keyword evidence="2" id="KW-0812">Transmembrane</keyword>
<protein>
    <recommendedName>
        <fullName evidence="5">Adhesin domain-containing protein</fullName>
    </recommendedName>
</protein>
<dbReference type="Proteomes" id="UP000799772">
    <property type="component" value="Unassembled WGS sequence"/>
</dbReference>
<evidence type="ECO:0000313" key="3">
    <source>
        <dbReference type="EMBL" id="KAF2101225.1"/>
    </source>
</evidence>
<dbReference type="EMBL" id="ML978123">
    <property type="protein sequence ID" value="KAF2101225.1"/>
    <property type="molecule type" value="Genomic_DNA"/>
</dbReference>
<evidence type="ECO:0000256" key="2">
    <source>
        <dbReference type="SAM" id="Phobius"/>
    </source>
</evidence>
<feature type="region of interest" description="Disordered" evidence="1">
    <location>
        <begin position="438"/>
        <end position="474"/>
    </location>
</feature>
<feature type="compositionally biased region" description="Basic and acidic residues" evidence="1">
    <location>
        <begin position="114"/>
        <end position="131"/>
    </location>
</feature>
<evidence type="ECO:0008006" key="5">
    <source>
        <dbReference type="Google" id="ProtNLM"/>
    </source>
</evidence>
<keyword evidence="2" id="KW-0472">Membrane</keyword>
<feature type="region of interest" description="Disordered" evidence="1">
    <location>
        <begin position="1"/>
        <end position="154"/>
    </location>
</feature>
<feature type="compositionally biased region" description="Polar residues" evidence="1">
    <location>
        <begin position="193"/>
        <end position="208"/>
    </location>
</feature>
<sequence>MTQYSDNHSDGDDEFETHSFSDEYSPTDGFNQREHPQDFFVQTPTSSSKDEEAAAESRSPTGASSSQNVVHEYRVPSSPRRQDPDERTPLLYEAPPPAYSAPHSLYQPVSPILDHNDTRPFSHALFPDRDPQSMGGPGDPSQNFDTERNQYSRPKSSIMSQLFTGIGRIVWVFIGIVILLSILGEVFVGTGGSTKSRLPDSGSSPDQKNPTSPNPESPNPEKDTRPNMPALPNLPSWCDAKSSKSEHFDFENPPSFLFSEEIDKQIFRDEFDDEIQLFGGVRVVEAPSSQKSHIRVDTTLSSSDPYSIKSLHFEKTSDKLILQIPSFDRKGHGSSRQPCMAVDAVIYIKKTGNSDNLSNLSVKTKQMGIAVGSRVELALDKLTLGTGAGRVASEAKLLNSRETIINVGAGSVSGHYNLLDLLSITTSAGSINADVMPKEATKGDEKPARLECTSRTGPIDVDMPPRDDDSMIPDRDYQTTIKTTVGSIYGRYIHGLKTEIETRAGSQSVNILPYSTDDYASTLKTHSMSGMSQINVQTPYKGGVIKRMTSSHITQTGSLHLSYPQEWEGNVSGSTTTGSLTLRGKDIVIEQYDDGFINKKVKGHKGEGHLQGKLDFQTRTGSAGVTVGKTFGNAVRREVCDSFKDIGI</sequence>
<keyword evidence="4" id="KW-1185">Reference proteome</keyword>
<feature type="transmembrane region" description="Helical" evidence="2">
    <location>
        <begin position="169"/>
        <end position="188"/>
    </location>
</feature>
<dbReference type="OrthoDB" id="3539644at2759"/>
<feature type="region of interest" description="Disordered" evidence="1">
    <location>
        <begin position="192"/>
        <end position="235"/>
    </location>
</feature>
<dbReference type="AlphaFoldDB" id="A0A9P4IGM2"/>
<feature type="compositionally biased region" description="Basic and acidic residues" evidence="1">
    <location>
        <begin position="463"/>
        <end position="474"/>
    </location>
</feature>
<comment type="caution">
    <text evidence="3">The sequence shown here is derived from an EMBL/GenBank/DDBJ whole genome shotgun (WGS) entry which is preliminary data.</text>
</comment>
<keyword evidence="2" id="KW-1133">Transmembrane helix</keyword>
<gene>
    <name evidence="3" type="ORF">NA57DRAFT_72667</name>
</gene>